<organism evidence="1 2">
    <name type="scientific">Terrihalobacillus insolitus</name>
    <dbReference type="NCBI Taxonomy" id="2950438"/>
    <lineage>
        <taxon>Bacteria</taxon>
        <taxon>Bacillati</taxon>
        <taxon>Bacillota</taxon>
        <taxon>Bacilli</taxon>
        <taxon>Bacillales</taxon>
        <taxon>Bacillaceae</taxon>
        <taxon>Terrihalobacillus</taxon>
    </lineage>
</organism>
<evidence type="ECO:0000313" key="1">
    <source>
        <dbReference type="EMBL" id="MDC3425412.1"/>
    </source>
</evidence>
<dbReference type="Pfam" id="PF14044">
    <property type="entry name" value="NETI"/>
    <property type="match status" value="1"/>
</dbReference>
<sequence>MSNKKRFVLQANETIDQCLDRIEKEGYRPVRKMEEPIFKEIDENGEKTVTPIGKSIIFDTIRN</sequence>
<evidence type="ECO:0000313" key="2">
    <source>
        <dbReference type="Proteomes" id="UP001145050"/>
    </source>
</evidence>
<keyword evidence="2" id="KW-1185">Reference proteome</keyword>
<gene>
    <name evidence="1" type="ORF">NC797_12965</name>
</gene>
<dbReference type="EMBL" id="JAMQKB010000014">
    <property type="protein sequence ID" value="MDC3425412.1"/>
    <property type="molecule type" value="Genomic_DNA"/>
</dbReference>
<dbReference type="Proteomes" id="UP001145050">
    <property type="component" value="Unassembled WGS sequence"/>
</dbReference>
<dbReference type="RefSeq" id="WP_272437220.1">
    <property type="nucleotide sequence ID" value="NZ_JAMQKB010000014.1"/>
</dbReference>
<name>A0A9X3WT02_9BACI</name>
<dbReference type="AlphaFoldDB" id="A0A9X3WT02"/>
<proteinExistence type="predicted"/>
<dbReference type="InterPro" id="IPR025930">
    <property type="entry name" value="NETI"/>
</dbReference>
<comment type="caution">
    <text evidence="1">The sequence shown here is derived from an EMBL/GenBank/DDBJ whole genome shotgun (WGS) entry which is preliminary data.</text>
</comment>
<accession>A0A9X3WT02</accession>
<protein>
    <submittedName>
        <fullName evidence="1">NETI motif-containing protein</fullName>
    </submittedName>
</protein>
<reference evidence="1" key="1">
    <citation type="submission" date="2022-06" db="EMBL/GenBank/DDBJ databases">
        <title>Aquibacillus sp. a new bacterium isolated from soil saline samples.</title>
        <authorList>
            <person name="Galisteo C."/>
            <person name="De La Haba R."/>
            <person name="Sanchez-Porro C."/>
            <person name="Ventosa A."/>
        </authorList>
    </citation>
    <scope>NUCLEOTIDE SEQUENCE</scope>
    <source>
        <strain evidence="1">3ASR75-11</strain>
    </source>
</reference>